<dbReference type="Gene3D" id="6.10.140.1460">
    <property type="match status" value="1"/>
</dbReference>
<evidence type="ECO:0000256" key="7">
    <source>
        <dbReference type="ARBA" id="ARBA00022824"/>
    </source>
</evidence>
<comment type="caution">
    <text evidence="14">The sequence shown here is derived from an EMBL/GenBank/DDBJ whole genome shotgun (WGS) entry which is preliminary data.</text>
</comment>
<feature type="domain" description="Fe2OG dioxygenase" evidence="13">
    <location>
        <begin position="396"/>
        <end position="506"/>
    </location>
</feature>
<evidence type="ECO:0000256" key="1">
    <source>
        <dbReference type="ARBA" id="ARBA00001961"/>
    </source>
</evidence>
<keyword evidence="15" id="KW-1185">Reference proteome</keyword>
<dbReference type="InterPro" id="IPR011990">
    <property type="entry name" value="TPR-like_helical_dom_sf"/>
</dbReference>
<dbReference type="GO" id="GO:0005788">
    <property type="term" value="C:endoplasmic reticulum lumen"/>
    <property type="evidence" value="ECO:0007669"/>
    <property type="project" value="UniProtKB-SubCell"/>
</dbReference>
<dbReference type="InterPro" id="IPR005123">
    <property type="entry name" value="Oxoglu/Fe-dep_dioxygenase_dom"/>
</dbReference>
<dbReference type="FunFam" id="2.60.120.620:FF:000011">
    <property type="entry name" value="Prolyl alpha subunit"/>
    <property type="match status" value="1"/>
</dbReference>
<evidence type="ECO:0000256" key="11">
    <source>
        <dbReference type="ARBA" id="ARBA00023004"/>
    </source>
</evidence>
<keyword evidence="7" id="KW-0256">Endoplasmic reticulum</keyword>
<dbReference type="GO" id="GO:0005506">
    <property type="term" value="F:iron ion binding"/>
    <property type="evidence" value="ECO:0007669"/>
    <property type="project" value="InterPro"/>
</dbReference>
<evidence type="ECO:0000256" key="8">
    <source>
        <dbReference type="ARBA" id="ARBA00022896"/>
    </source>
</evidence>
<keyword evidence="12" id="KW-0325">Glycoprotein</keyword>
<keyword evidence="9" id="KW-0223">Dioxygenase</keyword>
<dbReference type="InterPro" id="IPR044862">
    <property type="entry name" value="Pro_4_hyd_alph_FE2OG_OXY"/>
</dbReference>
<dbReference type="PANTHER" id="PTHR10869:SF244">
    <property type="entry name" value="PROLYL 4-HYDROXYLASE SUBUNIT ALPHA-2"/>
    <property type="match status" value="1"/>
</dbReference>
<dbReference type="PANTHER" id="PTHR10869">
    <property type="entry name" value="PROLYL 4-HYDROXYLASE ALPHA SUBUNIT"/>
    <property type="match status" value="1"/>
</dbReference>
<keyword evidence="6" id="KW-0479">Metal-binding</keyword>
<name>A0A1W0XC92_HYPEX</name>
<proteinExistence type="inferred from homology"/>
<dbReference type="EMBL" id="MTYJ01000005">
    <property type="protein sequence ID" value="OQV24891.1"/>
    <property type="molecule type" value="Genomic_DNA"/>
</dbReference>
<evidence type="ECO:0000256" key="10">
    <source>
        <dbReference type="ARBA" id="ARBA00023002"/>
    </source>
</evidence>
<dbReference type="InterPro" id="IPR045054">
    <property type="entry name" value="P4HA-like"/>
</dbReference>
<evidence type="ECO:0000313" key="14">
    <source>
        <dbReference type="EMBL" id="OQV24891.1"/>
    </source>
</evidence>
<evidence type="ECO:0000259" key="13">
    <source>
        <dbReference type="PROSITE" id="PS51471"/>
    </source>
</evidence>
<evidence type="ECO:0000256" key="5">
    <source>
        <dbReference type="ARBA" id="ARBA00012269"/>
    </source>
</evidence>
<dbReference type="Pfam" id="PF23558">
    <property type="entry name" value="TPR_P4H"/>
    <property type="match status" value="1"/>
</dbReference>
<dbReference type="OrthoDB" id="420380at2759"/>
<dbReference type="GO" id="GO:0031418">
    <property type="term" value="F:L-ascorbic acid binding"/>
    <property type="evidence" value="ECO:0007669"/>
    <property type="project" value="UniProtKB-KW"/>
</dbReference>
<dbReference type="GO" id="GO:0004656">
    <property type="term" value="F:procollagen-proline 4-dioxygenase activity"/>
    <property type="evidence" value="ECO:0007669"/>
    <property type="project" value="UniProtKB-EC"/>
</dbReference>
<dbReference type="Gene3D" id="2.60.120.620">
    <property type="entry name" value="q2cbj1_9rhob like domain"/>
    <property type="match status" value="1"/>
</dbReference>
<evidence type="ECO:0000256" key="3">
    <source>
        <dbReference type="ARBA" id="ARBA00004319"/>
    </source>
</evidence>
<evidence type="ECO:0000313" key="15">
    <source>
        <dbReference type="Proteomes" id="UP000192578"/>
    </source>
</evidence>
<accession>A0A1W0XC92</accession>
<keyword evidence="10" id="KW-0560">Oxidoreductase</keyword>
<dbReference type="Gene3D" id="1.25.40.10">
    <property type="entry name" value="Tetratricopeptide repeat domain"/>
    <property type="match status" value="1"/>
</dbReference>
<dbReference type="Pfam" id="PF08336">
    <property type="entry name" value="P4Ha_N"/>
    <property type="match status" value="1"/>
</dbReference>
<dbReference type="EC" id="1.14.11.2" evidence="5"/>
<evidence type="ECO:0000256" key="6">
    <source>
        <dbReference type="ARBA" id="ARBA00022723"/>
    </source>
</evidence>
<organism evidence="14 15">
    <name type="scientific">Hypsibius exemplaris</name>
    <name type="common">Freshwater tardigrade</name>
    <dbReference type="NCBI Taxonomy" id="2072580"/>
    <lineage>
        <taxon>Eukaryota</taxon>
        <taxon>Metazoa</taxon>
        <taxon>Ecdysozoa</taxon>
        <taxon>Tardigrada</taxon>
        <taxon>Eutardigrada</taxon>
        <taxon>Parachela</taxon>
        <taxon>Hypsibioidea</taxon>
        <taxon>Hypsibiidae</taxon>
        <taxon>Hypsibius</taxon>
    </lineage>
</organism>
<dbReference type="PROSITE" id="PS51471">
    <property type="entry name" value="FE2OG_OXY"/>
    <property type="match status" value="1"/>
</dbReference>
<dbReference type="AlphaFoldDB" id="A0A1W0XC92"/>
<keyword evidence="11" id="KW-0408">Iron</keyword>
<evidence type="ECO:0000256" key="12">
    <source>
        <dbReference type="ARBA" id="ARBA00023180"/>
    </source>
</evidence>
<dbReference type="Pfam" id="PF13640">
    <property type="entry name" value="2OG-FeII_Oxy_3"/>
    <property type="match status" value="1"/>
</dbReference>
<dbReference type="Proteomes" id="UP000192578">
    <property type="component" value="Unassembled WGS sequence"/>
</dbReference>
<dbReference type="InterPro" id="IPR013547">
    <property type="entry name" value="P4H_N"/>
</dbReference>
<comment type="cofactor">
    <cofactor evidence="1">
        <name>L-ascorbate</name>
        <dbReference type="ChEBI" id="CHEBI:38290"/>
    </cofactor>
</comment>
<comment type="function">
    <text evidence="2">Catalyzes the post-translational formation of 4-hydroxyproline in -Xaa-Pro-Gly- sequences in collagens and other proteins.</text>
</comment>
<comment type="subcellular location">
    <subcellularLocation>
        <location evidence="3">Endoplasmic reticulum lumen</location>
    </subcellularLocation>
</comment>
<dbReference type="InterPro" id="IPR006620">
    <property type="entry name" value="Pro_4_hyd_alph"/>
</dbReference>
<sequence length="517" mass="58329">MHFHYGAMEIFTALEDVQNIMNAERKIVDILRMLVLQSDKPRRAAINSYINKSKDIFESPDADPEHIVSHPLNSFRLVKHFSSGWENLRKHLEHDAGQATLIKIEKLRRQARFPETDAIAGAAQGFLRLQRTYRIRTEDFAAGNLPGITKASALSAVDCYLVGHQQLLDGIYDYAASWLEIALQKWPKEKRDPLSSIQKSDILNSLQLSYYHLGNVWMALELCKTIREVDPFYPNITAKILTYQALLDGTTKWSVNAMKLQTRPPPVRVDNGLRGFLCRGEDTSPSGALPHLRCLYETHKNPYLILQPVKLEVVHVSPDIFILHDVILDSQIERLKKVAATHLQPATLVQSGSDKSGVVETMTRTAKSAFLDEKIDSVIAKINHHIGQMTNLDMEQAEALQIASYGIGGHYTTHYDFFRNPTDPDTKHIQPHLGDRMATVLIYLTDVQAGGATTFPLINVTLFPQKGSAAFWFNLHRDGTGDLKTLHEGCPVLAGNKWIANKWIREVGQWRTRPCLS</sequence>
<comment type="similarity">
    <text evidence="4">Belongs to the P4HA family.</text>
</comment>
<evidence type="ECO:0000256" key="2">
    <source>
        <dbReference type="ARBA" id="ARBA00002035"/>
    </source>
</evidence>
<protein>
    <recommendedName>
        <fullName evidence="5">procollagen-proline 4-dioxygenase</fullName>
        <ecNumber evidence="5">1.14.11.2</ecNumber>
    </recommendedName>
</protein>
<gene>
    <name evidence="14" type="ORF">BV898_01474</name>
</gene>
<dbReference type="SMART" id="SM00702">
    <property type="entry name" value="P4Hc"/>
    <property type="match status" value="1"/>
</dbReference>
<evidence type="ECO:0000256" key="9">
    <source>
        <dbReference type="ARBA" id="ARBA00022964"/>
    </source>
</evidence>
<reference evidence="15" key="1">
    <citation type="submission" date="2017-01" db="EMBL/GenBank/DDBJ databases">
        <title>Comparative genomics of anhydrobiosis in the tardigrade Hypsibius dujardini.</title>
        <authorList>
            <person name="Yoshida Y."/>
            <person name="Koutsovoulos G."/>
            <person name="Laetsch D."/>
            <person name="Stevens L."/>
            <person name="Kumar S."/>
            <person name="Horikawa D."/>
            <person name="Ishino K."/>
            <person name="Komine S."/>
            <person name="Tomita M."/>
            <person name="Blaxter M."/>
            <person name="Arakawa K."/>
        </authorList>
    </citation>
    <scope>NUCLEOTIDE SEQUENCE [LARGE SCALE GENOMIC DNA]</scope>
    <source>
        <strain evidence="15">Z151</strain>
    </source>
</reference>
<keyword evidence="8" id="KW-0847">Vitamin C</keyword>
<dbReference type="InterPro" id="IPR059068">
    <property type="entry name" value="TPR_P4H"/>
</dbReference>
<evidence type="ECO:0000256" key="4">
    <source>
        <dbReference type="ARBA" id="ARBA00006511"/>
    </source>
</evidence>